<organism evidence="2">
    <name type="scientific">hydrothermal vent metagenome</name>
    <dbReference type="NCBI Taxonomy" id="652676"/>
    <lineage>
        <taxon>unclassified sequences</taxon>
        <taxon>metagenomes</taxon>
        <taxon>ecological metagenomes</taxon>
    </lineage>
</organism>
<feature type="transmembrane region" description="Helical" evidence="1">
    <location>
        <begin position="107"/>
        <end position="127"/>
    </location>
</feature>
<feature type="transmembrane region" description="Helical" evidence="1">
    <location>
        <begin position="16"/>
        <end position="35"/>
    </location>
</feature>
<protein>
    <submittedName>
        <fullName evidence="2">Uncharacterized protein</fullName>
    </submittedName>
</protein>
<dbReference type="EMBL" id="FPHC01000067">
    <property type="protein sequence ID" value="SFV63090.1"/>
    <property type="molecule type" value="Genomic_DNA"/>
</dbReference>
<proteinExistence type="predicted"/>
<feature type="transmembrane region" description="Helical" evidence="1">
    <location>
        <begin position="246"/>
        <end position="266"/>
    </location>
</feature>
<keyword evidence="1" id="KW-0812">Transmembrane</keyword>
<sequence>MGHLFTYTVWEKYKPYLFIGFFSFLVVLLQYHVGFECSWDSLWYILFADWIGNSLNFDRLAVYPPLYYETLGFFKLFGLSTISTILLYWWICYYIIITLFYSLTRNITVSILALLAILSNIDLWNTYRTIWTEMGYSVLLLTALHSLYKYLNSVDSKNSYKYLFLFSIAMLPIQRYIGVYISIYLGLIYLFSSKKDLLQRFYDLMMAITPLLFVLAWNYLLSGFVAGPREPSPYSFAKNFHMSRDVLSGNFHIESVFYIVISLFLIISMLKRRRFSSLFLLLLVPAIEVFFQIVSNTQYNINIINQRYFVVLVPSVVLLITLFIEGQFKKRNKIMISLMLASYMIIIGYNVKRHYNAYITNPTQNYMKVKNYLFNIKAPSKIGVFTGGYQHYGSDYILLDQIIPLAHCHKYKSVAKFNMLTKEYADGLRDFEGIYYLPTCSNTIGHIYAPLTRELKNSPDNILVSKRRLPRDWRNMFKGYRVENLGEFYGLSK</sequence>
<feature type="transmembrane region" description="Helical" evidence="1">
    <location>
        <begin position="307"/>
        <end position="325"/>
    </location>
</feature>
<feature type="transmembrane region" description="Helical" evidence="1">
    <location>
        <begin position="204"/>
        <end position="226"/>
    </location>
</feature>
<feature type="transmembrane region" description="Helical" evidence="1">
    <location>
        <begin position="134"/>
        <end position="151"/>
    </location>
</feature>
<feature type="transmembrane region" description="Helical" evidence="1">
    <location>
        <begin position="278"/>
        <end position="295"/>
    </location>
</feature>
<keyword evidence="1" id="KW-0472">Membrane</keyword>
<feature type="transmembrane region" description="Helical" evidence="1">
    <location>
        <begin position="73"/>
        <end position="101"/>
    </location>
</feature>
<evidence type="ECO:0000256" key="1">
    <source>
        <dbReference type="SAM" id="Phobius"/>
    </source>
</evidence>
<reference evidence="2" key="1">
    <citation type="submission" date="2016-10" db="EMBL/GenBank/DDBJ databases">
        <authorList>
            <person name="de Groot N.N."/>
        </authorList>
    </citation>
    <scope>NUCLEOTIDE SEQUENCE</scope>
</reference>
<dbReference type="AlphaFoldDB" id="A0A1W1CB43"/>
<gene>
    <name evidence="2" type="ORF">MNB_SV-6-558</name>
</gene>
<accession>A0A1W1CB43</accession>
<feature type="transmembrane region" description="Helical" evidence="1">
    <location>
        <begin position="163"/>
        <end position="192"/>
    </location>
</feature>
<feature type="transmembrane region" description="Helical" evidence="1">
    <location>
        <begin position="334"/>
        <end position="351"/>
    </location>
</feature>
<evidence type="ECO:0000313" key="2">
    <source>
        <dbReference type="EMBL" id="SFV63090.1"/>
    </source>
</evidence>
<keyword evidence="1" id="KW-1133">Transmembrane helix</keyword>
<name>A0A1W1CB43_9ZZZZ</name>